<evidence type="ECO:0000256" key="4">
    <source>
        <dbReference type="PROSITE-ProRule" id="PRU00325"/>
    </source>
</evidence>
<dbReference type="InterPro" id="IPR018289">
    <property type="entry name" value="MULE_transposase_dom"/>
</dbReference>
<evidence type="ECO:0000313" key="7">
    <source>
        <dbReference type="EMBL" id="KAK8918336.1"/>
    </source>
</evidence>
<dbReference type="InterPro" id="IPR007527">
    <property type="entry name" value="Znf_SWIM"/>
</dbReference>
<dbReference type="Pfam" id="PF04434">
    <property type="entry name" value="SWIM"/>
    <property type="match status" value="1"/>
</dbReference>
<dbReference type="GO" id="GO:0008270">
    <property type="term" value="F:zinc ion binding"/>
    <property type="evidence" value="ECO:0007669"/>
    <property type="project" value="UniProtKB-KW"/>
</dbReference>
<protein>
    <submittedName>
        <fullName evidence="7">Protein FAR1-RELATED SEQUENCE 5</fullName>
    </submittedName>
</protein>
<evidence type="ECO:0000259" key="6">
    <source>
        <dbReference type="PROSITE" id="PS50966"/>
    </source>
</evidence>
<evidence type="ECO:0000256" key="5">
    <source>
        <dbReference type="SAM" id="MobiDB-lite"/>
    </source>
</evidence>
<proteinExistence type="predicted"/>
<sequence>MEFDSDELAYQFYNEYGRHAGFSIRKHYRTQSRKDGIVNNRRFVCSKEGERAKLRYGQAVISRVKLTRTKCRACLGVRLSRETNKWFVTAFSEVHNHELHKPEVTHMMLSQRRLTQVQKINASIAADSGLSLKASLDLMSAQVGGKENLGFSNEDLKWYLRTRRQRDMEYGGLGGLMKYLQDKTGEDPTFYYAVQMDCSEYITNIFWADGRMINDYADFGDVVSFDTTFRTNKESRPFGCFVGFNHFRQTVIFGAALMYDETIPSFEWVFQTFVHAMSGKKPLTIFTDQDQAMTSALKNILPDTFHGLCTWHLSQNALNHLGYLCKQGSSFLRDLSACFYSYETVEELDEAWCKILIQYELEANTWMQKTWNLREKWAHVYMKWHFSGGMRSTQLSESFNAMIRRYLNKDHNLSEFFTHFDRVLENVRYNELKSLFILSDKIPSLMIPGCDMLLTASRHYTYSVFEIFQQELLASITCKVKQCENVDVGVRFDVTEKTKIYHVIGNREAQTVCCNCKKFESFGILCRHALKALDRMDIADLPRRYILGRWSKNAKACSSYYINTNTYEEDPKLLVATRYRTWCHAAVKMVAMAVEHENAFKHLSHCLPQLCQEIEKIVSMNSFNEDGVMKNDGYDEIESNFTCAKGFKKKEVKVRNTKRMKSWQEKLTQKKQKTASKGRHDGGVLQLFQ</sequence>
<dbReference type="Pfam" id="PF03101">
    <property type="entry name" value="FAR1"/>
    <property type="match status" value="1"/>
</dbReference>
<dbReference type="Pfam" id="PF10551">
    <property type="entry name" value="MULE"/>
    <property type="match status" value="1"/>
</dbReference>
<dbReference type="AlphaFoldDB" id="A0AAP0AWR9"/>
<dbReference type="PANTHER" id="PTHR47718">
    <property type="entry name" value="OS01G0519700 PROTEIN"/>
    <property type="match status" value="1"/>
</dbReference>
<dbReference type="PANTHER" id="PTHR47718:SF2">
    <property type="entry name" value="PROTEIN FAR1-RELATED SEQUENCE 5-LIKE"/>
    <property type="match status" value="1"/>
</dbReference>
<keyword evidence="2 4" id="KW-0863">Zinc-finger</keyword>
<reference evidence="7 8" key="1">
    <citation type="journal article" date="2022" name="Nat. Plants">
        <title>Genomes of leafy and leafless Platanthera orchids illuminate the evolution of mycoheterotrophy.</title>
        <authorList>
            <person name="Li M.H."/>
            <person name="Liu K.W."/>
            <person name="Li Z."/>
            <person name="Lu H.C."/>
            <person name="Ye Q.L."/>
            <person name="Zhang D."/>
            <person name="Wang J.Y."/>
            <person name="Li Y.F."/>
            <person name="Zhong Z.M."/>
            <person name="Liu X."/>
            <person name="Yu X."/>
            <person name="Liu D.K."/>
            <person name="Tu X.D."/>
            <person name="Liu B."/>
            <person name="Hao Y."/>
            <person name="Liao X.Y."/>
            <person name="Jiang Y.T."/>
            <person name="Sun W.H."/>
            <person name="Chen J."/>
            <person name="Chen Y.Q."/>
            <person name="Ai Y."/>
            <person name="Zhai J.W."/>
            <person name="Wu S.S."/>
            <person name="Zhou Z."/>
            <person name="Hsiao Y.Y."/>
            <person name="Wu W.L."/>
            <person name="Chen Y.Y."/>
            <person name="Lin Y.F."/>
            <person name="Hsu J.L."/>
            <person name="Li C.Y."/>
            <person name="Wang Z.W."/>
            <person name="Zhao X."/>
            <person name="Zhong W.Y."/>
            <person name="Ma X.K."/>
            <person name="Ma L."/>
            <person name="Huang J."/>
            <person name="Chen G.Z."/>
            <person name="Huang M.Z."/>
            <person name="Huang L."/>
            <person name="Peng D.H."/>
            <person name="Luo Y.B."/>
            <person name="Zou S.Q."/>
            <person name="Chen S.P."/>
            <person name="Lan S."/>
            <person name="Tsai W.C."/>
            <person name="Van de Peer Y."/>
            <person name="Liu Z.J."/>
        </authorList>
    </citation>
    <scope>NUCLEOTIDE SEQUENCE [LARGE SCALE GENOMIC DNA]</scope>
    <source>
        <strain evidence="7">Lor287</strain>
    </source>
</reference>
<dbReference type="EMBL" id="JBBWWQ010000019">
    <property type="protein sequence ID" value="KAK8918336.1"/>
    <property type="molecule type" value="Genomic_DNA"/>
</dbReference>
<comment type="caution">
    <text evidence="7">The sequence shown here is derived from an EMBL/GenBank/DDBJ whole genome shotgun (WGS) entry which is preliminary data.</text>
</comment>
<organism evidence="7 8">
    <name type="scientific">Platanthera zijinensis</name>
    <dbReference type="NCBI Taxonomy" id="2320716"/>
    <lineage>
        <taxon>Eukaryota</taxon>
        <taxon>Viridiplantae</taxon>
        <taxon>Streptophyta</taxon>
        <taxon>Embryophyta</taxon>
        <taxon>Tracheophyta</taxon>
        <taxon>Spermatophyta</taxon>
        <taxon>Magnoliopsida</taxon>
        <taxon>Liliopsida</taxon>
        <taxon>Asparagales</taxon>
        <taxon>Orchidaceae</taxon>
        <taxon>Orchidoideae</taxon>
        <taxon>Orchideae</taxon>
        <taxon>Orchidinae</taxon>
        <taxon>Platanthera</taxon>
    </lineage>
</organism>
<name>A0AAP0AWR9_9ASPA</name>
<dbReference type="InterPro" id="IPR006564">
    <property type="entry name" value="Znf_PMZ"/>
</dbReference>
<dbReference type="SMART" id="SM00575">
    <property type="entry name" value="ZnF_PMZ"/>
    <property type="match status" value="1"/>
</dbReference>
<evidence type="ECO:0000256" key="2">
    <source>
        <dbReference type="ARBA" id="ARBA00022771"/>
    </source>
</evidence>
<evidence type="ECO:0000256" key="3">
    <source>
        <dbReference type="ARBA" id="ARBA00022833"/>
    </source>
</evidence>
<keyword evidence="8" id="KW-1185">Reference proteome</keyword>
<dbReference type="PROSITE" id="PS50966">
    <property type="entry name" value="ZF_SWIM"/>
    <property type="match status" value="1"/>
</dbReference>
<gene>
    <name evidence="7" type="primary">FRS5</name>
    <name evidence="7" type="ORF">KSP39_PZI020987</name>
</gene>
<keyword evidence="1" id="KW-0479">Metal-binding</keyword>
<evidence type="ECO:0000313" key="8">
    <source>
        <dbReference type="Proteomes" id="UP001418222"/>
    </source>
</evidence>
<dbReference type="Proteomes" id="UP001418222">
    <property type="component" value="Unassembled WGS sequence"/>
</dbReference>
<feature type="domain" description="SWIM-type" evidence="6">
    <location>
        <begin position="501"/>
        <end position="537"/>
    </location>
</feature>
<evidence type="ECO:0000256" key="1">
    <source>
        <dbReference type="ARBA" id="ARBA00022723"/>
    </source>
</evidence>
<accession>A0AAP0AWR9</accession>
<dbReference type="InterPro" id="IPR004330">
    <property type="entry name" value="FAR1_DNA_bnd_dom"/>
</dbReference>
<keyword evidence="3" id="KW-0862">Zinc</keyword>
<feature type="region of interest" description="Disordered" evidence="5">
    <location>
        <begin position="658"/>
        <end position="682"/>
    </location>
</feature>